<gene>
    <name evidence="2" type="ORF">V7S43_003582</name>
</gene>
<comment type="caution">
    <text evidence="2">The sequence shown here is derived from an EMBL/GenBank/DDBJ whole genome shotgun (WGS) entry which is preliminary data.</text>
</comment>
<feature type="region of interest" description="Disordered" evidence="1">
    <location>
        <begin position="82"/>
        <end position="109"/>
    </location>
</feature>
<protein>
    <submittedName>
        <fullName evidence="2">Uncharacterized protein</fullName>
    </submittedName>
</protein>
<feature type="compositionally biased region" description="Acidic residues" evidence="1">
    <location>
        <begin position="85"/>
        <end position="98"/>
    </location>
</feature>
<dbReference type="Proteomes" id="UP001632037">
    <property type="component" value="Unassembled WGS sequence"/>
</dbReference>
<reference evidence="2 3" key="1">
    <citation type="submission" date="2024-09" db="EMBL/GenBank/DDBJ databases">
        <title>Genome sequencing and assembly of Phytophthora oleae, isolate VK10A, causative agent of rot of olive drupes.</title>
        <authorList>
            <person name="Conti Taguali S."/>
            <person name="Riolo M."/>
            <person name="La Spada F."/>
            <person name="Cacciola S.O."/>
            <person name="Dionisio G."/>
        </authorList>
    </citation>
    <scope>NUCLEOTIDE SEQUENCE [LARGE SCALE GENOMIC DNA]</scope>
    <source>
        <strain evidence="2 3">VK10A</strain>
    </source>
</reference>
<sequence length="109" mass="12383">MEICLIFGQLIMLSTMQYFDTDSSYVELLCAANNLRNRLLASLAEIDRLQGLLSAQFPNANYDVEMWGSEFEDEEPWFIERYSDSESDSSSDEDDDEGSAQNPTDLTFG</sequence>
<organism evidence="2 3">
    <name type="scientific">Phytophthora oleae</name>
    <dbReference type="NCBI Taxonomy" id="2107226"/>
    <lineage>
        <taxon>Eukaryota</taxon>
        <taxon>Sar</taxon>
        <taxon>Stramenopiles</taxon>
        <taxon>Oomycota</taxon>
        <taxon>Peronosporomycetes</taxon>
        <taxon>Peronosporales</taxon>
        <taxon>Peronosporaceae</taxon>
        <taxon>Phytophthora</taxon>
    </lineage>
</organism>
<accession>A0ABD3FXL9</accession>
<feature type="compositionally biased region" description="Polar residues" evidence="1">
    <location>
        <begin position="99"/>
        <end position="109"/>
    </location>
</feature>
<evidence type="ECO:0000256" key="1">
    <source>
        <dbReference type="SAM" id="MobiDB-lite"/>
    </source>
</evidence>
<evidence type="ECO:0000313" key="2">
    <source>
        <dbReference type="EMBL" id="KAL3671670.1"/>
    </source>
</evidence>
<dbReference type="EMBL" id="JBIMZQ010000005">
    <property type="protein sequence ID" value="KAL3671670.1"/>
    <property type="molecule type" value="Genomic_DNA"/>
</dbReference>
<name>A0ABD3FXL9_9STRA</name>
<dbReference type="AlphaFoldDB" id="A0ABD3FXL9"/>
<keyword evidence="3" id="KW-1185">Reference proteome</keyword>
<proteinExistence type="predicted"/>
<evidence type="ECO:0000313" key="3">
    <source>
        <dbReference type="Proteomes" id="UP001632037"/>
    </source>
</evidence>